<dbReference type="RefSeq" id="WP_204870052.1">
    <property type="nucleotide sequence ID" value="NZ_JAFBBK010000001.1"/>
</dbReference>
<name>A0ABS2KZP1_9NOCA</name>
<dbReference type="Pfam" id="PF01575">
    <property type="entry name" value="MaoC_dehydratas"/>
    <property type="match status" value="1"/>
</dbReference>
<keyword evidence="4" id="KW-1185">Reference proteome</keyword>
<comment type="caution">
    <text evidence="3">The sequence shown here is derived from an EMBL/GenBank/DDBJ whole genome shotgun (WGS) entry which is preliminary data.</text>
</comment>
<reference evidence="3 4" key="1">
    <citation type="submission" date="2021-01" db="EMBL/GenBank/DDBJ databases">
        <title>Genomics of switchgrass bacterial isolates.</title>
        <authorList>
            <person name="Shade A."/>
        </authorList>
    </citation>
    <scope>NUCLEOTIDE SEQUENCE [LARGE SCALE GENOMIC DNA]</scope>
    <source>
        <strain evidence="3 4">PvP111</strain>
    </source>
</reference>
<dbReference type="Gene3D" id="3.10.129.10">
    <property type="entry name" value="Hotdog Thioesterase"/>
    <property type="match status" value="1"/>
</dbReference>
<dbReference type="PANTHER" id="PTHR43664:SF1">
    <property type="entry name" value="BETA-METHYLMALYL-COA DEHYDRATASE"/>
    <property type="match status" value="1"/>
</dbReference>
<evidence type="ECO:0000313" key="4">
    <source>
        <dbReference type="Proteomes" id="UP000703038"/>
    </source>
</evidence>
<sequence length="162" mass="17643">MSQHVATRSADSSIGGGMFLDDFEVGQSWTSPARTIGEADLVNFAGISGDYNPLHTDEEFASQTQFGGRIFHGPGVFAIATGLESRLGIKEGTAIAFLGMNWSLKGAVKIGDTIRVEQSVGEVRPSSSKPDRGIITFEVKVMNQRDEICQDGQWMVMFKRRP</sequence>
<evidence type="ECO:0000256" key="1">
    <source>
        <dbReference type="ARBA" id="ARBA00005254"/>
    </source>
</evidence>
<dbReference type="Proteomes" id="UP000703038">
    <property type="component" value="Unassembled WGS sequence"/>
</dbReference>
<organism evidence="3 4">
    <name type="scientific">Rhodococcoides corynebacterioides</name>
    <dbReference type="NCBI Taxonomy" id="53972"/>
    <lineage>
        <taxon>Bacteria</taxon>
        <taxon>Bacillati</taxon>
        <taxon>Actinomycetota</taxon>
        <taxon>Actinomycetes</taxon>
        <taxon>Mycobacteriales</taxon>
        <taxon>Nocardiaceae</taxon>
        <taxon>Rhodococcoides</taxon>
    </lineage>
</organism>
<dbReference type="EMBL" id="JAFBBK010000001">
    <property type="protein sequence ID" value="MBM7417401.1"/>
    <property type="molecule type" value="Genomic_DNA"/>
</dbReference>
<dbReference type="InterPro" id="IPR002539">
    <property type="entry name" value="MaoC-like_dom"/>
</dbReference>
<dbReference type="SUPFAM" id="SSF54637">
    <property type="entry name" value="Thioesterase/thiol ester dehydrase-isomerase"/>
    <property type="match status" value="1"/>
</dbReference>
<gene>
    <name evidence="3" type="ORF">JOE42_004134</name>
</gene>
<evidence type="ECO:0000259" key="2">
    <source>
        <dbReference type="Pfam" id="PF01575"/>
    </source>
</evidence>
<feature type="domain" description="MaoC-like" evidence="2">
    <location>
        <begin position="29"/>
        <end position="127"/>
    </location>
</feature>
<dbReference type="InterPro" id="IPR029069">
    <property type="entry name" value="HotDog_dom_sf"/>
</dbReference>
<comment type="similarity">
    <text evidence="1">Belongs to the enoyl-CoA hydratase/isomerase family.</text>
</comment>
<proteinExistence type="inferred from homology"/>
<evidence type="ECO:0000313" key="3">
    <source>
        <dbReference type="EMBL" id="MBM7417401.1"/>
    </source>
</evidence>
<protein>
    <submittedName>
        <fullName evidence="3">Acyl dehydratase</fullName>
    </submittedName>
</protein>
<dbReference type="PANTHER" id="PTHR43664">
    <property type="entry name" value="MONOAMINE OXIDASE-RELATED"/>
    <property type="match status" value="1"/>
</dbReference>
<dbReference type="InterPro" id="IPR052342">
    <property type="entry name" value="MCH/BMMD"/>
</dbReference>
<accession>A0ABS2KZP1</accession>